<evidence type="ECO:0000313" key="4">
    <source>
        <dbReference type="EMBL" id="KAH8104659.1"/>
    </source>
</evidence>
<comment type="caution">
    <text evidence="4">The sequence shown here is derived from an EMBL/GenBank/DDBJ whole genome shotgun (WGS) entry which is preliminary data.</text>
</comment>
<reference evidence="4" key="1">
    <citation type="journal article" date="2021" name="New Phytol.">
        <title>Evolutionary innovations through gain and loss of genes in the ectomycorrhizal Boletales.</title>
        <authorList>
            <person name="Wu G."/>
            <person name="Miyauchi S."/>
            <person name="Morin E."/>
            <person name="Kuo A."/>
            <person name="Drula E."/>
            <person name="Varga T."/>
            <person name="Kohler A."/>
            <person name="Feng B."/>
            <person name="Cao Y."/>
            <person name="Lipzen A."/>
            <person name="Daum C."/>
            <person name="Hundley H."/>
            <person name="Pangilinan J."/>
            <person name="Johnson J."/>
            <person name="Barry K."/>
            <person name="LaButti K."/>
            <person name="Ng V."/>
            <person name="Ahrendt S."/>
            <person name="Min B."/>
            <person name="Choi I.G."/>
            <person name="Park H."/>
            <person name="Plett J.M."/>
            <person name="Magnuson J."/>
            <person name="Spatafora J.W."/>
            <person name="Nagy L.G."/>
            <person name="Henrissat B."/>
            <person name="Grigoriev I.V."/>
            <person name="Yang Z.L."/>
            <person name="Xu J."/>
            <person name="Martin F.M."/>
        </authorList>
    </citation>
    <scope>NUCLEOTIDE SEQUENCE</scope>
    <source>
        <strain evidence="4">KKN 215</strain>
    </source>
</reference>
<evidence type="ECO:0000256" key="2">
    <source>
        <dbReference type="ARBA" id="ARBA00006617"/>
    </source>
</evidence>
<evidence type="ECO:0000313" key="5">
    <source>
        <dbReference type="Proteomes" id="UP000813824"/>
    </source>
</evidence>
<dbReference type="PANTHER" id="PTHR14097">
    <property type="entry name" value="OXIDOREDUCTASE HTATIP2"/>
    <property type="match status" value="1"/>
</dbReference>
<comment type="similarity">
    <text evidence="2">Belongs to the FMP52 family.</text>
</comment>
<name>A0A8K0UVU4_9AGAR</name>
<gene>
    <name evidence="4" type="ORF">BXZ70DRAFT_1062198</name>
</gene>
<dbReference type="AlphaFoldDB" id="A0A8K0UVU4"/>
<protein>
    <recommendedName>
        <fullName evidence="3">NAD(P)-binding domain-containing protein</fullName>
    </recommendedName>
</protein>
<dbReference type="Gene3D" id="3.40.50.720">
    <property type="entry name" value="NAD(P)-binding Rossmann-like Domain"/>
    <property type="match status" value="1"/>
</dbReference>
<keyword evidence="5" id="KW-1185">Reference proteome</keyword>
<dbReference type="GO" id="GO:0005741">
    <property type="term" value="C:mitochondrial outer membrane"/>
    <property type="evidence" value="ECO:0007669"/>
    <property type="project" value="UniProtKB-SubCell"/>
</dbReference>
<dbReference type="OrthoDB" id="430436at2759"/>
<organism evidence="4 5">
    <name type="scientific">Cristinia sonorae</name>
    <dbReference type="NCBI Taxonomy" id="1940300"/>
    <lineage>
        <taxon>Eukaryota</taxon>
        <taxon>Fungi</taxon>
        <taxon>Dikarya</taxon>
        <taxon>Basidiomycota</taxon>
        <taxon>Agaricomycotina</taxon>
        <taxon>Agaricomycetes</taxon>
        <taxon>Agaricomycetidae</taxon>
        <taxon>Agaricales</taxon>
        <taxon>Pleurotineae</taxon>
        <taxon>Stephanosporaceae</taxon>
        <taxon>Cristinia</taxon>
    </lineage>
</organism>
<dbReference type="EMBL" id="JAEVFJ010000005">
    <property type="protein sequence ID" value="KAH8104659.1"/>
    <property type="molecule type" value="Genomic_DNA"/>
</dbReference>
<evidence type="ECO:0000259" key="3">
    <source>
        <dbReference type="Pfam" id="PF13460"/>
    </source>
</evidence>
<sequence length="242" mass="25872">MSGKSALIIGATGQVGSHLLQQLLKDNTFSRVGEYGRRVTAADKIEAGKEKLVQKEVDFEKIEEAGLKDGKWDVVYITLGTTRAVAGSAAAFEKIDREYVINAARAAKSDDPNHLQRVVYLSSTGANPSAMFLYPKSKGLTELGLASLGYSETIIFRPGLLSGTQRAQSRFAESMAEHVINLRGSWQKNYSCPISTVARGMLVAGVIGSENFPAAVKATKEGGSTPFTVVDNVGTRVIGESV</sequence>
<proteinExistence type="inferred from homology"/>
<dbReference type="Proteomes" id="UP000813824">
    <property type="component" value="Unassembled WGS sequence"/>
</dbReference>
<feature type="domain" description="NAD(P)-binding" evidence="3">
    <location>
        <begin position="10"/>
        <end position="129"/>
    </location>
</feature>
<comment type="subcellular location">
    <subcellularLocation>
        <location evidence="1">Mitochondrion outer membrane</location>
        <topology evidence="1">Peripheral membrane protein</topology>
    </subcellularLocation>
</comment>
<dbReference type="InterPro" id="IPR016040">
    <property type="entry name" value="NAD(P)-bd_dom"/>
</dbReference>
<dbReference type="InterPro" id="IPR036291">
    <property type="entry name" value="NAD(P)-bd_dom_sf"/>
</dbReference>
<dbReference type="Pfam" id="PF13460">
    <property type="entry name" value="NAD_binding_10"/>
    <property type="match status" value="1"/>
</dbReference>
<evidence type="ECO:0000256" key="1">
    <source>
        <dbReference type="ARBA" id="ARBA00004450"/>
    </source>
</evidence>
<accession>A0A8K0UVU4</accession>
<dbReference type="PANTHER" id="PTHR14097:SF7">
    <property type="entry name" value="OXIDOREDUCTASE HTATIP2"/>
    <property type="match status" value="1"/>
</dbReference>
<dbReference type="GO" id="GO:0051170">
    <property type="term" value="P:import into nucleus"/>
    <property type="evidence" value="ECO:0007669"/>
    <property type="project" value="TreeGrafter"/>
</dbReference>
<dbReference type="SUPFAM" id="SSF51735">
    <property type="entry name" value="NAD(P)-binding Rossmann-fold domains"/>
    <property type="match status" value="1"/>
</dbReference>